<keyword evidence="3" id="KW-1185">Reference proteome</keyword>
<gene>
    <name evidence="2" type="ORF">G3W61_20225</name>
    <name evidence="1" type="ORF">XP315_05630</name>
</gene>
<dbReference type="EMBL" id="JZUY01000035">
    <property type="protein sequence ID" value="KLC08100.1"/>
    <property type="molecule type" value="Genomic_DNA"/>
</dbReference>
<proteinExistence type="predicted"/>
<protein>
    <recommendedName>
        <fullName evidence="5">Transposase</fullName>
    </recommendedName>
</protein>
<accession>A0A6P0GCQ8</accession>
<evidence type="ECO:0000313" key="2">
    <source>
        <dbReference type="EMBL" id="NEL78545.1"/>
    </source>
</evidence>
<dbReference type="RefSeq" id="WP_008576350.1">
    <property type="nucleotide sequence ID" value="NZ_CP018475.1"/>
</dbReference>
<name>A0A6P0GCQ8_XANPE</name>
<reference evidence="1 3" key="1">
    <citation type="submission" date="2015-02" db="EMBL/GenBank/DDBJ databases">
        <title>Whole genome sequencing of multiple isolates of three species of pepper and tomato-infecting xanthomonads reveals genetic diversity in field strains and pinpoints effectors responsible for host specificity.</title>
        <authorList>
            <person name="Schwartz A."/>
            <person name="Dahlbeck D."/>
            <person name="Staskawicz B."/>
            <person name="Bart R."/>
            <person name="Potnis N."/>
            <person name="Minsavage G."/>
            <person name="Timilsina S."/>
            <person name="Goss E."/>
            <person name="Jones J."/>
            <person name="Vallad G."/>
            <person name="Barak J."/>
            <person name="Miller S."/>
            <person name="Ritchie D."/>
            <person name="Martins J.Jr."/>
            <person name="Patane J.S."/>
            <person name="Setubal J.C."/>
        </authorList>
    </citation>
    <scope>NUCLEOTIDE SEQUENCE [LARGE SCALE GENOMIC DNA]</scope>
    <source>
        <strain evidence="1 3">Xp3-15</strain>
    </source>
</reference>
<organism evidence="2 4">
    <name type="scientific">Xanthomonas perforans</name>
    <dbReference type="NCBI Taxonomy" id="442694"/>
    <lineage>
        <taxon>Bacteria</taxon>
        <taxon>Pseudomonadati</taxon>
        <taxon>Pseudomonadota</taxon>
        <taxon>Gammaproteobacteria</taxon>
        <taxon>Lysobacterales</taxon>
        <taxon>Lysobacteraceae</taxon>
        <taxon>Xanthomonas</taxon>
    </lineage>
</organism>
<reference evidence="2 4" key="2">
    <citation type="submission" date="2019-11" db="EMBL/GenBank/DDBJ databases">
        <title>Genome-resolved metagenomics to study the prevalence of co-infection and intraspecific heterogeneity among plant pathogen metapopulations.</title>
        <authorList>
            <person name="Newberry E."/>
            <person name="Bhandari R."/>
            <person name="Kemble J."/>
            <person name="Sikora E."/>
            <person name="Potnis N."/>
        </authorList>
    </citation>
    <scope>NUCLEOTIDE SEQUENCE [LARGE SCALE GENOMIC DNA]</scope>
    <source>
        <strain evidence="2">Xp_Tom_Tuscaloosa_18b</strain>
    </source>
</reference>
<dbReference type="Proteomes" id="UP000035369">
    <property type="component" value="Unassembled WGS sequence"/>
</dbReference>
<dbReference type="AlphaFoldDB" id="A0A6P0GCQ8"/>
<dbReference type="EMBL" id="JAAGYU010000148">
    <property type="protein sequence ID" value="NEL78545.1"/>
    <property type="molecule type" value="Genomic_DNA"/>
</dbReference>
<dbReference type="GeneID" id="61777799"/>
<evidence type="ECO:0000313" key="4">
    <source>
        <dbReference type="Proteomes" id="UP000471082"/>
    </source>
</evidence>
<evidence type="ECO:0000313" key="1">
    <source>
        <dbReference type="EMBL" id="KLC08100.1"/>
    </source>
</evidence>
<dbReference type="Proteomes" id="UP000471082">
    <property type="component" value="Unassembled WGS sequence"/>
</dbReference>
<evidence type="ECO:0008006" key="5">
    <source>
        <dbReference type="Google" id="ProtNLM"/>
    </source>
</evidence>
<sequence>MDGKPKALARAATQALQAWCSEQALRLDQLEEGMTAAAHEPASSACRKRRTIGLKQANKTLRVNRMVAWSRGQRALASRVEQTAAD</sequence>
<comment type="caution">
    <text evidence="2">The sequence shown here is derived from an EMBL/GenBank/DDBJ whole genome shotgun (WGS) entry which is preliminary data.</text>
</comment>
<evidence type="ECO:0000313" key="3">
    <source>
        <dbReference type="Proteomes" id="UP000035369"/>
    </source>
</evidence>